<keyword evidence="7" id="KW-0539">Nucleus</keyword>
<dbReference type="Proteomes" id="UP000315783">
    <property type="component" value="Unassembled WGS sequence"/>
</dbReference>
<reference evidence="10 11" key="1">
    <citation type="journal article" date="2019" name="Appl. Microbiol. Biotechnol.">
        <title>Genome sequence of Isaria javanica and comparative genome analysis insights into family S53 peptidase evolution in fungal entomopathogens.</title>
        <authorList>
            <person name="Lin R."/>
            <person name="Zhang X."/>
            <person name="Xin B."/>
            <person name="Zou M."/>
            <person name="Gao Y."/>
            <person name="Qin F."/>
            <person name="Hu Q."/>
            <person name="Xie B."/>
            <person name="Cheng X."/>
        </authorList>
    </citation>
    <scope>NUCLEOTIDE SEQUENCE [LARGE SCALE GENOMIC DNA]</scope>
    <source>
        <strain evidence="10 11">IJ1G</strain>
    </source>
</reference>
<evidence type="ECO:0000313" key="11">
    <source>
        <dbReference type="Proteomes" id="UP000315783"/>
    </source>
</evidence>
<dbReference type="GO" id="GO:0000981">
    <property type="term" value="F:DNA-binding transcription factor activity, RNA polymerase II-specific"/>
    <property type="evidence" value="ECO:0007669"/>
    <property type="project" value="InterPro"/>
</dbReference>
<evidence type="ECO:0000256" key="4">
    <source>
        <dbReference type="ARBA" id="ARBA00023125"/>
    </source>
</evidence>
<feature type="region of interest" description="Disordered" evidence="8">
    <location>
        <begin position="1"/>
        <end position="126"/>
    </location>
</feature>
<keyword evidence="5" id="KW-0804">Transcription</keyword>
<dbReference type="GO" id="GO:0045944">
    <property type="term" value="P:positive regulation of transcription by RNA polymerase II"/>
    <property type="evidence" value="ECO:0007669"/>
    <property type="project" value="InterPro"/>
</dbReference>
<dbReference type="InterPro" id="IPR044280">
    <property type="entry name" value="Hac1/HY5"/>
</dbReference>
<keyword evidence="6" id="KW-0834">Unfolded protein response</keyword>
<feature type="compositionally biased region" description="Basic and acidic residues" evidence="8">
    <location>
        <begin position="99"/>
        <end position="113"/>
    </location>
</feature>
<evidence type="ECO:0000256" key="6">
    <source>
        <dbReference type="ARBA" id="ARBA00023230"/>
    </source>
</evidence>
<evidence type="ECO:0000256" key="7">
    <source>
        <dbReference type="ARBA" id="ARBA00023242"/>
    </source>
</evidence>
<evidence type="ECO:0000256" key="1">
    <source>
        <dbReference type="ARBA" id="ARBA00004123"/>
    </source>
</evidence>
<keyword evidence="11" id="KW-1185">Reference proteome</keyword>
<evidence type="ECO:0000259" key="9">
    <source>
        <dbReference type="PROSITE" id="PS50217"/>
    </source>
</evidence>
<evidence type="ECO:0000256" key="3">
    <source>
        <dbReference type="ARBA" id="ARBA00023015"/>
    </source>
</evidence>
<gene>
    <name evidence="10" type="ORF">IF1G_01217</name>
</gene>
<comment type="similarity">
    <text evidence="2">Belongs to the bZIP family.</text>
</comment>
<dbReference type="STRING" id="43265.A0A545VI15"/>
<evidence type="ECO:0000256" key="8">
    <source>
        <dbReference type="SAM" id="MobiDB-lite"/>
    </source>
</evidence>
<dbReference type="PANTHER" id="PTHR46714">
    <property type="entry name" value="TRANSCRIPTIONAL ACTIVATOR HAC1"/>
    <property type="match status" value="1"/>
</dbReference>
<dbReference type="Gene3D" id="1.20.5.170">
    <property type="match status" value="1"/>
</dbReference>
<evidence type="ECO:0000256" key="5">
    <source>
        <dbReference type="ARBA" id="ARBA00023163"/>
    </source>
</evidence>
<dbReference type="PROSITE" id="PS50217">
    <property type="entry name" value="BZIP"/>
    <property type="match status" value="1"/>
</dbReference>
<organism evidence="10 11">
    <name type="scientific">Cordyceps javanica</name>
    <dbReference type="NCBI Taxonomy" id="43265"/>
    <lineage>
        <taxon>Eukaryota</taxon>
        <taxon>Fungi</taxon>
        <taxon>Dikarya</taxon>
        <taxon>Ascomycota</taxon>
        <taxon>Pezizomycotina</taxon>
        <taxon>Sordariomycetes</taxon>
        <taxon>Hypocreomycetidae</taxon>
        <taxon>Hypocreales</taxon>
        <taxon>Cordycipitaceae</taxon>
        <taxon>Cordyceps</taxon>
    </lineage>
</organism>
<dbReference type="SMART" id="SM00338">
    <property type="entry name" value="BRLZ"/>
    <property type="match status" value="1"/>
</dbReference>
<accession>A0A545VI15</accession>
<dbReference type="PANTHER" id="PTHR46714:SF6">
    <property type="entry name" value="TRANSCRIPTIONAL ACTIVATOR HAC1"/>
    <property type="match status" value="1"/>
</dbReference>
<dbReference type="CDD" id="cd14710">
    <property type="entry name" value="bZIP_HAC1-like"/>
    <property type="match status" value="1"/>
</dbReference>
<keyword evidence="3" id="KW-0805">Transcription regulation</keyword>
<dbReference type="InterPro" id="IPR046347">
    <property type="entry name" value="bZIP_sf"/>
</dbReference>
<feature type="domain" description="BZIP" evidence="9">
    <location>
        <begin position="105"/>
        <end position="162"/>
    </location>
</feature>
<comment type="caution">
    <text evidence="10">The sequence shown here is derived from an EMBL/GenBank/DDBJ whole genome shotgun (WGS) entry which is preliminary data.</text>
</comment>
<comment type="subcellular location">
    <subcellularLocation>
        <location evidence="1">Nucleus</location>
    </subcellularLocation>
</comment>
<name>A0A545VI15_9HYPO</name>
<dbReference type="InterPro" id="IPR004827">
    <property type="entry name" value="bZIP"/>
</dbReference>
<evidence type="ECO:0000313" key="10">
    <source>
        <dbReference type="EMBL" id="TQW01286.1"/>
    </source>
</evidence>
<dbReference type="Pfam" id="PF07716">
    <property type="entry name" value="bZIP_2"/>
    <property type="match status" value="1"/>
</dbReference>
<feature type="compositionally biased region" description="Polar residues" evidence="8">
    <location>
        <begin position="412"/>
        <end position="421"/>
    </location>
</feature>
<evidence type="ECO:0000256" key="2">
    <source>
        <dbReference type="ARBA" id="ARBA00007163"/>
    </source>
</evidence>
<feature type="region of interest" description="Disordered" evidence="8">
    <location>
        <begin position="401"/>
        <end position="421"/>
    </location>
</feature>
<dbReference type="GO" id="GO:0006986">
    <property type="term" value="P:response to unfolded protein"/>
    <property type="evidence" value="ECO:0007669"/>
    <property type="project" value="UniProtKB-KW"/>
</dbReference>
<dbReference type="GO" id="GO:0005634">
    <property type="term" value="C:nucleus"/>
    <property type="evidence" value="ECO:0007669"/>
    <property type="project" value="UniProtKB-SubCell"/>
</dbReference>
<sequence length="448" mass="49112">MALQQLQQVSPAESLLSAPCDENYPSLFEVNSPDNSLTMNPMEMMSPQSYTGDKSDRLSPVAEDEQDTAGDKKPTKKRKSWGQVLPEPKTNLPPRKRAKTDDEKEQRRVERVLRNRRAAQSSRERKRLEVEALEKRNQELETLLLDAQKTNIMLTEELNQFRRGSGVVARSSSSLDSLRDNQISLSPVLFSSHDGHNPDTKPTADLVQELILSANPTVDPIALSPELGPKKEVIDEPALTEQTEATSPDLTQRPAAMLSDLQCHMSAEVPKSFQNSQIPISGFGLSTAADTDRHVLESELLASPDSSTFDDDYMVGDSSSSFADQSFDLFDINDFLSDEANNVASDIMAASNYAAADHGLDSKFHDSETQISSGADLPSKEVLLTLLWTLKIESQRIKSKDGGTTVDELASASEQEPTPKSILNVSGVKQWGRSGAGGVAEWHSLAQN</sequence>
<protein>
    <submittedName>
        <fullName evidence="10">Basic leucine zipper</fullName>
    </submittedName>
</protein>
<proteinExistence type="inferred from homology"/>
<keyword evidence="4" id="KW-0238">DNA-binding</keyword>
<dbReference type="SUPFAM" id="SSF57959">
    <property type="entry name" value="Leucine zipper domain"/>
    <property type="match status" value="1"/>
</dbReference>
<dbReference type="GO" id="GO:0003677">
    <property type="term" value="F:DNA binding"/>
    <property type="evidence" value="ECO:0007669"/>
    <property type="project" value="UniProtKB-KW"/>
</dbReference>
<dbReference type="AlphaFoldDB" id="A0A545VI15"/>
<feature type="compositionally biased region" description="Polar residues" evidence="8">
    <location>
        <begin position="1"/>
        <end position="11"/>
    </location>
</feature>
<dbReference type="EMBL" id="SPUK01000001">
    <property type="protein sequence ID" value="TQW01286.1"/>
    <property type="molecule type" value="Genomic_DNA"/>
</dbReference>